<accession>A0A9W4DTI3</accession>
<evidence type="ECO:0000313" key="3">
    <source>
        <dbReference type="Proteomes" id="UP001152519"/>
    </source>
</evidence>
<reference evidence="2" key="1">
    <citation type="submission" date="2021-05" db="EMBL/GenBank/DDBJ databases">
        <authorList>
            <person name="Arsene-Ploetze F."/>
        </authorList>
    </citation>
    <scope>NUCLEOTIDE SEQUENCE</scope>
    <source>
        <strain evidence="2">DSM 42138</strain>
    </source>
</reference>
<keyword evidence="3" id="KW-1185">Reference proteome</keyword>
<dbReference type="Proteomes" id="UP001152519">
    <property type="component" value="Unassembled WGS sequence"/>
</dbReference>
<comment type="caution">
    <text evidence="2">The sequence shown here is derived from an EMBL/GenBank/DDBJ whole genome shotgun (WGS) entry which is preliminary data.</text>
</comment>
<feature type="region of interest" description="Disordered" evidence="1">
    <location>
        <begin position="1"/>
        <end position="75"/>
    </location>
</feature>
<feature type="region of interest" description="Disordered" evidence="1">
    <location>
        <begin position="188"/>
        <end position="207"/>
    </location>
</feature>
<name>A0A9W4DTI3_9ACTN</name>
<feature type="compositionally biased region" description="Pro residues" evidence="1">
    <location>
        <begin position="15"/>
        <end position="28"/>
    </location>
</feature>
<evidence type="ECO:0000256" key="1">
    <source>
        <dbReference type="SAM" id="MobiDB-lite"/>
    </source>
</evidence>
<organism evidence="2 3">
    <name type="scientific">Actinacidiphila cocklensis</name>
    <dbReference type="NCBI Taxonomy" id="887465"/>
    <lineage>
        <taxon>Bacteria</taxon>
        <taxon>Bacillati</taxon>
        <taxon>Actinomycetota</taxon>
        <taxon>Actinomycetes</taxon>
        <taxon>Kitasatosporales</taxon>
        <taxon>Streptomycetaceae</taxon>
        <taxon>Actinacidiphila</taxon>
    </lineage>
</organism>
<dbReference type="AlphaFoldDB" id="A0A9W4DTI3"/>
<dbReference type="RefSeq" id="WP_251492304.1">
    <property type="nucleotide sequence ID" value="NZ_CAJSLV010000060.1"/>
</dbReference>
<evidence type="ECO:0000313" key="2">
    <source>
        <dbReference type="EMBL" id="CAG6395292.1"/>
    </source>
</evidence>
<proteinExistence type="predicted"/>
<gene>
    <name evidence="2" type="ORF">SCOCK_300101</name>
</gene>
<sequence>MSAPDPFAGVSSNPNPAPSAPPPSPPASSPGLTQNTPHAAPTTPDVLHHGYVPDPRSFVPPPVPGAKGASGGTSVSTPSLDLLAQNIDMLIAPVREAILRLATVNIAPGAFYHANTMRQKVNGPNDDAGLMKSLGDSLKALSTGLTDMRDGVRKLSHDYTTTEDANGMKAEDLAKALGNTPVDFNTMMTAAGGSAPNSSSDPQPPTA</sequence>
<dbReference type="EMBL" id="CAJSLV010000060">
    <property type="protein sequence ID" value="CAG6395292.1"/>
    <property type="molecule type" value="Genomic_DNA"/>
</dbReference>
<protein>
    <submittedName>
        <fullName evidence="2">Uncharacterized protein</fullName>
    </submittedName>
</protein>